<evidence type="ECO:0000313" key="6">
    <source>
        <dbReference type="Proteomes" id="UP000321926"/>
    </source>
</evidence>
<keyword evidence="6" id="KW-1185">Reference proteome</keyword>
<dbReference type="PANTHER" id="PTHR42732">
    <property type="entry name" value="BETA-GALACTOSIDASE"/>
    <property type="match status" value="1"/>
</dbReference>
<protein>
    <recommendedName>
        <fullName evidence="4">Glycoside hydrolase family 2 immunoglobulin-like beta-sandwich domain-containing protein</fullName>
    </recommendedName>
</protein>
<dbReference type="InterPro" id="IPR008979">
    <property type="entry name" value="Galactose-bd-like_sf"/>
</dbReference>
<reference evidence="5 6" key="1">
    <citation type="submission" date="2019-08" db="EMBL/GenBank/DDBJ databases">
        <authorList>
            <person name="Shi S."/>
        </authorList>
    </citation>
    <scope>NUCLEOTIDE SEQUENCE [LARGE SCALE GENOMIC DNA]</scope>
    <source>
        <strain evidence="5 6">GY10130</strain>
    </source>
</reference>
<keyword evidence="2" id="KW-0378">Hydrolase</keyword>
<dbReference type="Gene3D" id="2.60.40.10">
    <property type="entry name" value="Immunoglobulins"/>
    <property type="match status" value="1"/>
</dbReference>
<keyword evidence="3" id="KW-0326">Glycosidase</keyword>
<dbReference type="GO" id="GO:0004553">
    <property type="term" value="F:hydrolase activity, hydrolyzing O-glycosyl compounds"/>
    <property type="evidence" value="ECO:0007669"/>
    <property type="project" value="InterPro"/>
</dbReference>
<organism evidence="5 6">
    <name type="scientific">Pontibacter qinzhouensis</name>
    <dbReference type="NCBI Taxonomy" id="2603253"/>
    <lineage>
        <taxon>Bacteria</taxon>
        <taxon>Pseudomonadati</taxon>
        <taxon>Bacteroidota</taxon>
        <taxon>Cytophagia</taxon>
        <taxon>Cytophagales</taxon>
        <taxon>Hymenobacteraceae</taxon>
        <taxon>Pontibacter</taxon>
    </lineage>
</organism>
<dbReference type="Pfam" id="PF00703">
    <property type="entry name" value="Glyco_hydro_2"/>
    <property type="match status" value="1"/>
</dbReference>
<dbReference type="InterPro" id="IPR036156">
    <property type="entry name" value="Beta-gal/glucu_dom_sf"/>
</dbReference>
<comment type="similarity">
    <text evidence="1">Belongs to the glycosyl hydrolase 2 family.</text>
</comment>
<dbReference type="EMBL" id="VRTY01000017">
    <property type="protein sequence ID" value="TXK49344.1"/>
    <property type="molecule type" value="Genomic_DNA"/>
</dbReference>
<dbReference type="GO" id="GO:0005975">
    <property type="term" value="P:carbohydrate metabolic process"/>
    <property type="evidence" value="ECO:0007669"/>
    <property type="project" value="InterPro"/>
</dbReference>
<dbReference type="InterPro" id="IPR013783">
    <property type="entry name" value="Ig-like_fold"/>
</dbReference>
<sequence>MISSRAFRFFILVFPLLPILCQGQTISNSFKIRHFSNNSNANGETDFKRKTSVFTDQQRIDFLNAYATYGMIFWKDANLNKEAYPLEKAVNLSAKIKSQPQHQVRSRMLTDEWSRKGYKPGKEAIDAAELDKWKVSGDVRVENGALSFNKETQLINHVDAQNWRCKLETDINLFEVKNFSISLDNCAEFGKDQLGKFYYTVNGKKVFYKPKAQPKGLVNIKIDLDFTTRRYNFYVQDQLIGDYAYFSDTTSKAFTKLVINGPAGFKLDNLHGTGYKRLTADAHYPFDITTFVDEDFSPAKPLGEWSEVAYNASDWATDKLPIVHGGECYKKEDLYLRKEFEIKDIKEFKAANLYIESITPSGILYVNGKTVEVIHNPAPVTIDIRKYLKPGKNLVAIKVDSYEVAPEQVMTHTSTDKHTGWFAGRIHLDLLKTAYIKDVFTYTESISGVRAEQVIKVDYRNLTESKFKGKLRISVSPWFPKEGAVIASKEVLYDVMLIDQLNVSKLVIENAALWTAANPQLYLVKTERLDAAGKVVGDHLVTTEDNVRFLSFFL</sequence>
<gene>
    <name evidence="5" type="ORF">FVR03_06295</name>
</gene>
<feature type="domain" description="Glycoside hydrolase family 2 immunoglobulin-like beta-sandwich" evidence="4">
    <location>
        <begin position="434"/>
        <end position="536"/>
    </location>
</feature>
<dbReference type="InterPro" id="IPR006102">
    <property type="entry name" value="Ig-like_GH2"/>
</dbReference>
<dbReference type="OrthoDB" id="1049596at2"/>
<evidence type="ECO:0000259" key="4">
    <source>
        <dbReference type="Pfam" id="PF00703"/>
    </source>
</evidence>
<dbReference type="InterPro" id="IPR051913">
    <property type="entry name" value="GH2_Domain-Containing"/>
</dbReference>
<dbReference type="PANTHER" id="PTHR42732:SF2">
    <property type="entry name" value="BETA-MANNOSIDASE"/>
    <property type="match status" value="1"/>
</dbReference>
<proteinExistence type="inferred from homology"/>
<accession>A0A5C8K859</accession>
<evidence type="ECO:0000256" key="3">
    <source>
        <dbReference type="ARBA" id="ARBA00023295"/>
    </source>
</evidence>
<evidence type="ECO:0000256" key="2">
    <source>
        <dbReference type="ARBA" id="ARBA00022801"/>
    </source>
</evidence>
<dbReference type="AlphaFoldDB" id="A0A5C8K859"/>
<dbReference type="SUPFAM" id="SSF49785">
    <property type="entry name" value="Galactose-binding domain-like"/>
    <property type="match status" value="1"/>
</dbReference>
<dbReference type="Gene3D" id="2.60.120.260">
    <property type="entry name" value="Galactose-binding domain-like"/>
    <property type="match status" value="1"/>
</dbReference>
<dbReference type="RefSeq" id="WP_147920888.1">
    <property type="nucleotide sequence ID" value="NZ_VRTY01000017.1"/>
</dbReference>
<evidence type="ECO:0000256" key="1">
    <source>
        <dbReference type="ARBA" id="ARBA00007401"/>
    </source>
</evidence>
<evidence type="ECO:0000313" key="5">
    <source>
        <dbReference type="EMBL" id="TXK49344.1"/>
    </source>
</evidence>
<dbReference type="Proteomes" id="UP000321926">
    <property type="component" value="Unassembled WGS sequence"/>
</dbReference>
<comment type="caution">
    <text evidence="5">The sequence shown here is derived from an EMBL/GenBank/DDBJ whole genome shotgun (WGS) entry which is preliminary data.</text>
</comment>
<dbReference type="SUPFAM" id="SSF49303">
    <property type="entry name" value="beta-Galactosidase/glucuronidase domain"/>
    <property type="match status" value="1"/>
</dbReference>
<name>A0A5C8K859_9BACT</name>